<dbReference type="PANTHER" id="PTHR32328:SF0">
    <property type="entry name" value="L-SERYL-TRNA(SEC) SELENIUM TRANSFERASE"/>
    <property type="match status" value="1"/>
</dbReference>
<feature type="modified residue" description="N6-(pyridoxal phosphate)lysine" evidence="4">
    <location>
        <position position="229"/>
    </location>
</feature>
<evidence type="ECO:0000256" key="2">
    <source>
        <dbReference type="ARBA" id="ARBA00022898"/>
    </source>
</evidence>
<dbReference type="RefSeq" id="WP_264714086.1">
    <property type="nucleotide sequence ID" value="NZ_JAPDNT010000008.1"/>
</dbReference>
<evidence type="ECO:0000313" key="5">
    <source>
        <dbReference type="EMBL" id="MCW3475371.1"/>
    </source>
</evidence>
<proteinExistence type="inferred from homology"/>
<comment type="caution">
    <text evidence="5">The sequence shown here is derived from an EMBL/GenBank/DDBJ whole genome shotgun (WGS) entry which is preliminary data.</text>
</comment>
<accession>A0AA41YKE3</accession>
<evidence type="ECO:0000256" key="4">
    <source>
        <dbReference type="PIRSR" id="PIRSR618319-50"/>
    </source>
</evidence>
<protein>
    <submittedName>
        <fullName evidence="5">Beta-eliminating lyase-related protein</fullName>
    </submittedName>
</protein>
<dbReference type="SUPFAM" id="SSF53383">
    <property type="entry name" value="PLP-dependent transferases"/>
    <property type="match status" value="1"/>
</dbReference>
<organism evidence="5 6">
    <name type="scientific">Limobrevibacterium gyesilva</name>
    <dbReference type="NCBI Taxonomy" id="2991712"/>
    <lineage>
        <taxon>Bacteria</taxon>
        <taxon>Pseudomonadati</taxon>
        <taxon>Pseudomonadota</taxon>
        <taxon>Alphaproteobacteria</taxon>
        <taxon>Acetobacterales</taxon>
        <taxon>Acetobacteraceae</taxon>
        <taxon>Limobrevibacterium</taxon>
    </lineage>
</organism>
<comment type="cofactor">
    <cofactor evidence="1 4">
        <name>pyridoxal 5'-phosphate</name>
        <dbReference type="ChEBI" id="CHEBI:597326"/>
    </cofactor>
</comment>
<dbReference type="GO" id="GO:0004125">
    <property type="term" value="F:L-seryl-tRNA(Sec) selenium transferase activity"/>
    <property type="evidence" value="ECO:0007669"/>
    <property type="project" value="TreeGrafter"/>
</dbReference>
<comment type="similarity">
    <text evidence="3">Belongs to the SelA family.</text>
</comment>
<dbReference type="InterPro" id="IPR018319">
    <property type="entry name" value="SelA-like"/>
</dbReference>
<evidence type="ECO:0000313" key="6">
    <source>
        <dbReference type="Proteomes" id="UP001165679"/>
    </source>
</evidence>
<reference evidence="5" key="1">
    <citation type="submission" date="2022-09" db="EMBL/GenBank/DDBJ databases">
        <title>Rhodovastum sp. nov. RN2-1 isolated from soil in Seongnam, South Korea.</title>
        <authorList>
            <person name="Le N.T."/>
        </authorList>
    </citation>
    <scope>NUCLEOTIDE SEQUENCE</scope>
    <source>
        <strain evidence="5">RN2-1</strain>
    </source>
</reference>
<dbReference type="Proteomes" id="UP001165679">
    <property type="component" value="Unassembled WGS sequence"/>
</dbReference>
<keyword evidence="5" id="KW-0456">Lyase</keyword>
<evidence type="ECO:0000256" key="3">
    <source>
        <dbReference type="ARBA" id="ARBA00044507"/>
    </source>
</evidence>
<keyword evidence="6" id="KW-1185">Reference proteome</keyword>
<dbReference type="InterPro" id="IPR015424">
    <property type="entry name" value="PyrdxlP-dep_Trfase"/>
</dbReference>
<dbReference type="AlphaFoldDB" id="A0AA41YKE3"/>
<dbReference type="GO" id="GO:0016829">
    <property type="term" value="F:lyase activity"/>
    <property type="evidence" value="ECO:0007669"/>
    <property type="project" value="UniProtKB-KW"/>
</dbReference>
<sequence length="400" mass="41630">MRRLRARPGNGASGGVIYETLGVPTLINAAGTVTRLSGGIMAPEVAEAMRQASLACVDMVQLQAAACRVIREATGAPAGIVTSGASAAVLLGAAACLAGLDPGRMNRLPEVPDGRRAFVVVRSQRNMYDRALVVAGARIVEVGIPDRYSGPGVRDAAAWEIEEAIGPDTAGIYYLAQAQSRPALRDVASIARRHGLPVLVDAAAQLPPACNLKRYLDEGADLVCFSGGKAIGGPQSSGILCGRADLVASALLQMLDLDVDPETWSPPAEFAALAQLRGLPHHGIGRSCKVGKEEIAGLLVALQRFAAADPAARRESWRAILQTIMDAAGGDDLRIASGPVPMLAWDVGPAARGLAARLLAGQPSIACNMGRADDGVLLFHPMALTPAHAHEIGLRLRTLR</sequence>
<keyword evidence="2 4" id="KW-0663">Pyridoxal phosphate</keyword>
<reference evidence="5" key="2">
    <citation type="submission" date="2022-10" db="EMBL/GenBank/DDBJ databases">
        <authorList>
            <person name="Trinh H.N."/>
        </authorList>
    </citation>
    <scope>NUCLEOTIDE SEQUENCE</scope>
    <source>
        <strain evidence="5">RN2-1</strain>
    </source>
</reference>
<dbReference type="InterPro" id="IPR015421">
    <property type="entry name" value="PyrdxlP-dep_Trfase_major"/>
</dbReference>
<name>A0AA41YKE3_9PROT</name>
<dbReference type="Gene3D" id="3.40.640.10">
    <property type="entry name" value="Type I PLP-dependent aspartate aminotransferase-like (Major domain)"/>
    <property type="match status" value="1"/>
</dbReference>
<gene>
    <name evidence="5" type="ORF">OL599_12380</name>
</gene>
<dbReference type="EMBL" id="JAPDNT010000008">
    <property type="protein sequence ID" value="MCW3475371.1"/>
    <property type="molecule type" value="Genomic_DNA"/>
</dbReference>
<evidence type="ECO:0000256" key="1">
    <source>
        <dbReference type="ARBA" id="ARBA00001933"/>
    </source>
</evidence>
<dbReference type="PANTHER" id="PTHR32328">
    <property type="entry name" value="L-SERYL-TRNA(SEC) SELENIUM TRANSFERASE"/>
    <property type="match status" value="1"/>
</dbReference>
<dbReference type="Pfam" id="PF03841">
    <property type="entry name" value="SelA"/>
    <property type="match status" value="1"/>
</dbReference>